<accession>A0A3P6CLC3</accession>
<sequence length="547" mass="62591">MMDWISELPRDLIIQILSSLSTKDVTATSVLSKSWRSVWKMVPNIKFDSGYHYKTESHSFSEIVCKSLLSCSSPVLESLYLVNIYESEASDDIELLIGVAFARPVRKLVLELLLDKDYDGELIRILPSVFFSCNNTLEILELSSKLLLLDFPCRVSLKSLKKLRLIDVEFKDDESVCNLLCGCPILEDLVVHRRNSYDSKAFIMAKICNSKYEDDLIRFPSVFSSGNNTLEILELSTMLLDFPCRVGLKSLKKLHLINVKFRDEESVCNLLCGCPILEDLTVDRRGNYDAETFTIAVPSLQRLTIVDTFQGTANGGYVINAPSLKYLNIKGVGFEWFRGLITLGECYEFFLIENATELVEAKIIGVIMDIHVHNEDILASLASVKRLSLDFSPLKIKCPTGITFYQLVSLELNTRKSEWSNLLARMLDNSPKLQILKLINTANDYNNRTLYSFRLVGEWEKRPKCVPECLLFHLVTFQWTNYLWELEEELEVAKYILKNARWLKKATFYTEPEDVETLEEKREMLNELASVVRASNSCHLVFESSSN</sequence>
<accession>M4FHA2</accession>
<evidence type="ECO:0000313" key="2">
    <source>
        <dbReference type="EMBL" id="CAG7908699.1"/>
    </source>
</evidence>
<reference evidence="3" key="3">
    <citation type="submission" date="2018-11" db="EMBL/GenBank/DDBJ databases">
        <authorList>
            <consortium name="Genoscope - CEA"/>
            <person name="William W."/>
        </authorList>
    </citation>
    <scope>NUCLEOTIDE SEQUENCE</scope>
</reference>
<dbReference type="Gramene" id="A04p36000.2_BraZ1">
    <property type="protein sequence ID" value="A04p36000.2_BraZ1.CDS"/>
    <property type="gene ID" value="A04g36000.2_BraZ1"/>
</dbReference>
<keyword evidence="5" id="KW-1185">Reference proteome</keyword>
<dbReference type="EMBL" id="LS974620">
    <property type="protein sequence ID" value="CAG7908699.1"/>
    <property type="molecule type" value="Genomic_DNA"/>
</dbReference>
<dbReference type="SUPFAM" id="SSF52058">
    <property type="entry name" value="L domain-like"/>
    <property type="match status" value="1"/>
</dbReference>
<dbReference type="InterPro" id="IPR006566">
    <property type="entry name" value="FBD"/>
</dbReference>
<dbReference type="Pfam" id="PF00646">
    <property type="entry name" value="F-box"/>
    <property type="match status" value="1"/>
</dbReference>
<dbReference type="SUPFAM" id="SSF81383">
    <property type="entry name" value="F-box domain"/>
    <property type="match status" value="1"/>
</dbReference>
<name>A0A3P6CLC3_BRACM</name>
<gene>
    <name evidence="3" type="ORF">BRAA04T18925Z</name>
    <name evidence="2" type="ORF">BRAPAZ1V2_A04P36000.2</name>
</gene>
<dbReference type="InterPro" id="IPR050232">
    <property type="entry name" value="FBL13/AtMIF1-like"/>
</dbReference>
<feature type="domain" description="F-box" evidence="1">
    <location>
        <begin position="2"/>
        <end position="38"/>
    </location>
</feature>
<dbReference type="PROSITE" id="PS50181">
    <property type="entry name" value="FBOX"/>
    <property type="match status" value="1"/>
</dbReference>
<dbReference type="Pfam" id="PF08387">
    <property type="entry name" value="FBD"/>
    <property type="match status" value="1"/>
</dbReference>
<organism evidence="3">
    <name type="scientific">Brassica campestris</name>
    <name type="common">Field mustard</name>
    <dbReference type="NCBI Taxonomy" id="3711"/>
    <lineage>
        <taxon>Eukaryota</taxon>
        <taxon>Viridiplantae</taxon>
        <taxon>Streptophyta</taxon>
        <taxon>Embryophyta</taxon>
        <taxon>Tracheophyta</taxon>
        <taxon>Spermatophyta</taxon>
        <taxon>Magnoliopsida</taxon>
        <taxon>eudicotyledons</taxon>
        <taxon>Gunneridae</taxon>
        <taxon>Pentapetalae</taxon>
        <taxon>rosids</taxon>
        <taxon>malvids</taxon>
        <taxon>Brassicales</taxon>
        <taxon>Brassicaceae</taxon>
        <taxon>Brassiceae</taxon>
        <taxon>Brassica</taxon>
    </lineage>
</organism>
<reference evidence="5" key="2">
    <citation type="journal article" date="2018" name="Hortic Res">
        <title>Improved Brassica rapa reference genome by single-molecule sequencing and chromosome conformation capture technologies.</title>
        <authorList>
            <person name="Zhang L."/>
            <person name="Cai X."/>
            <person name="Wu J."/>
            <person name="Liu M."/>
            <person name="Grob S."/>
            <person name="Cheng F."/>
            <person name="Liang J."/>
            <person name="Cai C."/>
            <person name="Liu Z."/>
            <person name="Liu B."/>
            <person name="Wang F."/>
            <person name="Li S."/>
            <person name="Liu F."/>
            <person name="Li X."/>
            <person name="Cheng L."/>
            <person name="Yang W."/>
            <person name="Li M.H."/>
            <person name="Grossniklaus U."/>
            <person name="Zheng H."/>
            <person name="Wang X."/>
        </authorList>
    </citation>
    <scope>NUCLEOTIDE SEQUENCE [LARGE SCALE GENOMIC DNA]</scope>
    <source>
        <strain evidence="5">cv. Chiifu-401-42</strain>
    </source>
</reference>
<dbReference type="CDD" id="cd22160">
    <property type="entry name" value="F-box_AtFBL13-like"/>
    <property type="match status" value="1"/>
</dbReference>
<dbReference type="Pfam" id="PF07723">
    <property type="entry name" value="LRR_2"/>
    <property type="match status" value="2"/>
</dbReference>
<dbReference type="InterPro" id="IPR001810">
    <property type="entry name" value="F-box_dom"/>
</dbReference>
<dbReference type="Proteomes" id="UP000694005">
    <property type="component" value="Chromosome A04"/>
</dbReference>
<dbReference type="Gramene" id="Bra040480.1">
    <property type="protein sequence ID" value="Bra040480.1-P"/>
    <property type="gene ID" value="Bra040480"/>
</dbReference>
<dbReference type="SMART" id="SM00256">
    <property type="entry name" value="FBOX"/>
    <property type="match status" value="1"/>
</dbReference>
<dbReference type="PANTHER" id="PTHR31900:SF34">
    <property type="entry name" value="EMB|CAB62440.1-RELATED"/>
    <property type="match status" value="1"/>
</dbReference>
<dbReference type="InterPro" id="IPR053781">
    <property type="entry name" value="F-box_AtFBL13-like"/>
</dbReference>
<dbReference type="HOGENOM" id="CLU_405661_0_0_1"/>
<dbReference type="EnsemblPlants" id="Bra040480.1">
    <property type="protein sequence ID" value="Bra040480.1-P"/>
    <property type="gene ID" value="Bra040480"/>
</dbReference>
<reference evidence="4" key="4">
    <citation type="submission" date="2023-03" db="UniProtKB">
        <authorList>
            <consortium name="EnsemblPlants"/>
        </authorList>
    </citation>
    <scope>IDENTIFICATION</scope>
    <source>
        <strain evidence="4">cv. Chiifu-401-42</strain>
    </source>
</reference>
<dbReference type="PANTHER" id="PTHR31900">
    <property type="entry name" value="F-BOX/RNI SUPERFAMILY PROTEIN-RELATED"/>
    <property type="match status" value="1"/>
</dbReference>
<evidence type="ECO:0000313" key="5">
    <source>
        <dbReference type="Proteomes" id="UP000011750"/>
    </source>
</evidence>
<protein>
    <recommendedName>
        <fullName evidence="1">F-box domain-containing protein</fullName>
    </recommendedName>
</protein>
<evidence type="ECO:0000313" key="4">
    <source>
        <dbReference type="EnsemblPlants" id="Bra040480.1-P"/>
    </source>
</evidence>
<evidence type="ECO:0000259" key="1">
    <source>
        <dbReference type="PROSITE" id="PS50181"/>
    </source>
</evidence>
<dbReference type="InterPro" id="IPR036047">
    <property type="entry name" value="F-box-like_dom_sf"/>
</dbReference>
<dbReference type="Proteomes" id="UP000011750">
    <property type="component" value="Chromosome A04"/>
</dbReference>
<dbReference type="EMBL" id="LR031576">
    <property type="protein sequence ID" value="VDD16376.1"/>
    <property type="molecule type" value="Genomic_DNA"/>
</dbReference>
<evidence type="ECO:0000313" key="3">
    <source>
        <dbReference type="EMBL" id="VDD16376.1"/>
    </source>
</evidence>
<proteinExistence type="predicted"/>
<dbReference type="OMA" id="LDFPCRV"/>
<dbReference type="InterPro" id="IPR013101">
    <property type="entry name" value="LRR_PRU1-like"/>
</dbReference>
<dbReference type="SMART" id="SM00579">
    <property type="entry name" value="FBD"/>
    <property type="match status" value="1"/>
</dbReference>
<reference evidence="5" key="1">
    <citation type="journal article" date="2011" name="Nat. Genet.">
        <title>The genome of the mesopolyploid crop species Brassica rapa.</title>
        <authorList>
            <consortium name="Brassica rapa Genome Sequencing Project Consortium"/>
            <person name="Wang X."/>
            <person name="Wang H."/>
            <person name="Wang J."/>
            <person name="Sun R."/>
            <person name="Wu J."/>
            <person name="Liu S."/>
            <person name="Bai Y."/>
            <person name="Mun J.H."/>
            <person name="Bancroft I."/>
            <person name="Cheng F."/>
            <person name="Huang S."/>
            <person name="Li X."/>
            <person name="Hua W."/>
            <person name="Wang J."/>
            <person name="Wang X."/>
            <person name="Freeling M."/>
            <person name="Pires J.C."/>
            <person name="Paterson A.H."/>
            <person name="Chalhoub B."/>
            <person name="Wang B."/>
            <person name="Hayward A."/>
            <person name="Sharpe A.G."/>
            <person name="Park B.S."/>
            <person name="Weisshaar B."/>
            <person name="Liu B."/>
            <person name="Li B."/>
            <person name="Liu B."/>
            <person name="Tong C."/>
            <person name="Song C."/>
            <person name="Duran C."/>
            <person name="Peng C."/>
            <person name="Geng C."/>
            <person name="Koh C."/>
            <person name="Lin C."/>
            <person name="Edwards D."/>
            <person name="Mu D."/>
            <person name="Shen D."/>
            <person name="Soumpourou E."/>
            <person name="Li F."/>
            <person name="Fraser F."/>
            <person name="Conant G."/>
            <person name="Lassalle G."/>
            <person name="King G.J."/>
            <person name="Bonnema G."/>
            <person name="Tang H."/>
            <person name="Wang H."/>
            <person name="Belcram H."/>
            <person name="Zhou H."/>
            <person name="Hirakawa H."/>
            <person name="Abe H."/>
            <person name="Guo H."/>
            <person name="Wang H."/>
            <person name="Jin H."/>
            <person name="Parkin I.A."/>
            <person name="Batley J."/>
            <person name="Kim J.S."/>
            <person name="Just J."/>
            <person name="Li J."/>
            <person name="Xu J."/>
            <person name="Deng J."/>
            <person name="Kim J.A."/>
            <person name="Li J."/>
            <person name="Yu J."/>
            <person name="Meng J."/>
            <person name="Wang J."/>
            <person name="Min J."/>
            <person name="Poulain J."/>
            <person name="Wang J."/>
            <person name="Hatakeyama K."/>
            <person name="Wu K."/>
            <person name="Wang L."/>
            <person name="Fang L."/>
            <person name="Trick M."/>
            <person name="Links M.G."/>
            <person name="Zhao M."/>
            <person name="Jin M."/>
            <person name="Ramchiary N."/>
            <person name="Drou N."/>
            <person name="Berkman P.J."/>
            <person name="Cai Q."/>
            <person name="Huang Q."/>
            <person name="Li R."/>
            <person name="Tabata S."/>
            <person name="Cheng S."/>
            <person name="Zhang S."/>
            <person name="Zhang S."/>
            <person name="Huang S."/>
            <person name="Sato S."/>
            <person name="Sun S."/>
            <person name="Kwon S.J."/>
            <person name="Choi S.R."/>
            <person name="Lee T.H."/>
            <person name="Fan W."/>
            <person name="Zhao X."/>
            <person name="Tan X."/>
            <person name="Xu X."/>
            <person name="Wang Y."/>
            <person name="Qiu Y."/>
            <person name="Yin Y."/>
            <person name="Li Y."/>
            <person name="Du Y."/>
            <person name="Liao Y."/>
            <person name="Lim Y."/>
            <person name="Narusaka Y."/>
            <person name="Wang Y."/>
            <person name="Wang Z."/>
            <person name="Li Z."/>
            <person name="Wang Z."/>
            <person name="Xiong Z."/>
            <person name="Zhang Z."/>
        </authorList>
    </citation>
    <scope>NUCLEOTIDE SEQUENCE [LARGE SCALE GENOMIC DNA]</scope>
    <source>
        <strain evidence="5">cv. Chiifu-401-42</strain>
    </source>
</reference>
<dbReference type="Gene3D" id="1.20.1280.50">
    <property type="match status" value="1"/>
</dbReference>
<dbReference type="AlphaFoldDB" id="A0A3P6CLC3"/>